<evidence type="ECO:0008006" key="3">
    <source>
        <dbReference type="Google" id="ProtNLM"/>
    </source>
</evidence>
<gene>
    <name evidence="1" type="ORF">SAMN05421789_10348</name>
</gene>
<evidence type="ECO:0000313" key="1">
    <source>
        <dbReference type="EMBL" id="SIS57379.1"/>
    </source>
</evidence>
<keyword evidence="2" id="KW-1185">Reference proteome</keyword>
<name>A0A1N7K727_9FLAO</name>
<reference evidence="2" key="1">
    <citation type="submission" date="2017-01" db="EMBL/GenBank/DDBJ databases">
        <authorList>
            <person name="Varghese N."/>
            <person name="Submissions S."/>
        </authorList>
    </citation>
    <scope>NUCLEOTIDE SEQUENCE [LARGE SCALE GENOMIC DNA]</scope>
    <source>
        <strain evidence="2">DSM 23145</strain>
    </source>
</reference>
<proteinExistence type="predicted"/>
<accession>A0A1N7K727</accession>
<protein>
    <recommendedName>
        <fullName evidence="3">Addiction module component</fullName>
    </recommendedName>
</protein>
<dbReference type="EMBL" id="FTOI01000003">
    <property type="protein sequence ID" value="SIS57379.1"/>
    <property type="molecule type" value="Genomic_DNA"/>
</dbReference>
<dbReference type="STRING" id="713588.SAMN05421789_10348"/>
<dbReference type="RefSeq" id="WP_076385571.1">
    <property type="nucleotide sequence ID" value="NZ_DAOOBN010000045.1"/>
</dbReference>
<dbReference type="OrthoDB" id="1263110at2"/>
<dbReference type="AlphaFoldDB" id="A0A1N7K727"/>
<sequence length="89" mass="10383">MEITLKDIQNNLQTLPKELFQNVNDYISSLKFQNSAKKENLLKEDWADSLTSDQKKSVERGIDDIKNGRTLSHEEAKKKIREYIKEATK</sequence>
<evidence type="ECO:0000313" key="2">
    <source>
        <dbReference type="Proteomes" id="UP000185839"/>
    </source>
</evidence>
<dbReference type="Proteomes" id="UP000185839">
    <property type="component" value="Unassembled WGS sequence"/>
</dbReference>
<organism evidence="1 2">
    <name type="scientific">Kaistella chaponensis</name>
    <dbReference type="NCBI Taxonomy" id="713588"/>
    <lineage>
        <taxon>Bacteria</taxon>
        <taxon>Pseudomonadati</taxon>
        <taxon>Bacteroidota</taxon>
        <taxon>Flavobacteriia</taxon>
        <taxon>Flavobacteriales</taxon>
        <taxon>Weeksellaceae</taxon>
        <taxon>Chryseobacterium group</taxon>
        <taxon>Kaistella</taxon>
    </lineage>
</organism>